<evidence type="ECO:0000313" key="2">
    <source>
        <dbReference type="EMBL" id="KAK4783873.1"/>
    </source>
</evidence>
<dbReference type="Proteomes" id="UP001346149">
    <property type="component" value="Unassembled WGS sequence"/>
</dbReference>
<organism evidence="2 3">
    <name type="scientific">Trapa natans</name>
    <name type="common">Water chestnut</name>
    <dbReference type="NCBI Taxonomy" id="22666"/>
    <lineage>
        <taxon>Eukaryota</taxon>
        <taxon>Viridiplantae</taxon>
        <taxon>Streptophyta</taxon>
        <taxon>Embryophyta</taxon>
        <taxon>Tracheophyta</taxon>
        <taxon>Spermatophyta</taxon>
        <taxon>Magnoliopsida</taxon>
        <taxon>eudicotyledons</taxon>
        <taxon>Gunneridae</taxon>
        <taxon>Pentapetalae</taxon>
        <taxon>rosids</taxon>
        <taxon>malvids</taxon>
        <taxon>Myrtales</taxon>
        <taxon>Lythraceae</taxon>
        <taxon>Trapa</taxon>
    </lineage>
</organism>
<accession>A0AAN7R2Y3</accession>
<comment type="caution">
    <text evidence="2">The sequence shown here is derived from an EMBL/GenBank/DDBJ whole genome shotgun (WGS) entry which is preliminary data.</text>
</comment>
<dbReference type="EMBL" id="JAXQNO010000014">
    <property type="protein sequence ID" value="KAK4783873.1"/>
    <property type="molecule type" value="Genomic_DNA"/>
</dbReference>
<protein>
    <submittedName>
        <fullName evidence="2">Uncharacterized protein</fullName>
    </submittedName>
</protein>
<dbReference type="PANTHER" id="PTHR37178:SF1">
    <property type="entry name" value="PLANT_PROTEIN"/>
    <property type="match status" value="1"/>
</dbReference>
<dbReference type="AlphaFoldDB" id="A0AAN7R2Y3"/>
<evidence type="ECO:0000256" key="1">
    <source>
        <dbReference type="SAM" id="MobiDB-lite"/>
    </source>
</evidence>
<reference evidence="2 3" key="1">
    <citation type="journal article" date="2023" name="Hortic Res">
        <title>Pangenome of water caltrop reveals structural variations and asymmetric subgenome divergence after allopolyploidization.</title>
        <authorList>
            <person name="Zhang X."/>
            <person name="Chen Y."/>
            <person name="Wang L."/>
            <person name="Yuan Y."/>
            <person name="Fang M."/>
            <person name="Shi L."/>
            <person name="Lu R."/>
            <person name="Comes H.P."/>
            <person name="Ma Y."/>
            <person name="Chen Y."/>
            <person name="Huang G."/>
            <person name="Zhou Y."/>
            <person name="Zheng Z."/>
            <person name="Qiu Y."/>
        </authorList>
    </citation>
    <scope>NUCLEOTIDE SEQUENCE [LARGE SCALE GENOMIC DNA]</scope>
    <source>
        <strain evidence="2">F231</strain>
    </source>
</reference>
<keyword evidence="3" id="KW-1185">Reference proteome</keyword>
<dbReference type="PANTHER" id="PTHR37178">
    <property type="entry name" value="PLANT/PROTEIN"/>
    <property type="match status" value="1"/>
</dbReference>
<evidence type="ECO:0000313" key="3">
    <source>
        <dbReference type="Proteomes" id="UP001346149"/>
    </source>
</evidence>
<sequence length="104" mass="11254">MEFLSAVSSSSSVLLSPSNPLHIHLPRFSLSTTAMRSRLVPRLAPSFFIATFAPEPSWRRLVEVCCRSSRKSAGGEGEERSEEEVERALGMDGSIPGTSDPTSS</sequence>
<feature type="region of interest" description="Disordered" evidence="1">
    <location>
        <begin position="69"/>
        <end position="104"/>
    </location>
</feature>
<gene>
    <name evidence="2" type="ORF">SAY86_018241</name>
</gene>
<name>A0AAN7R2Y3_TRANT</name>
<proteinExistence type="predicted"/>